<feature type="domain" description="Peptidase S26" evidence="9">
    <location>
        <begin position="20"/>
        <end position="166"/>
    </location>
</feature>
<proteinExistence type="inferred from homology"/>
<dbReference type="PROSITE" id="PS00501">
    <property type="entry name" value="SPASE_I_1"/>
    <property type="match status" value="1"/>
</dbReference>
<name>A0ABS8NC70_9CLOT</name>
<dbReference type="InterPro" id="IPR019757">
    <property type="entry name" value="Pept_S26A_signal_pept_1_Lys-AS"/>
</dbReference>
<dbReference type="PROSITE" id="PS00761">
    <property type="entry name" value="SPASE_I_3"/>
    <property type="match status" value="1"/>
</dbReference>
<evidence type="ECO:0000256" key="2">
    <source>
        <dbReference type="ARBA" id="ARBA00004401"/>
    </source>
</evidence>
<evidence type="ECO:0000256" key="8">
    <source>
        <dbReference type="RuleBase" id="RU362042"/>
    </source>
</evidence>
<dbReference type="PANTHER" id="PTHR43390">
    <property type="entry name" value="SIGNAL PEPTIDASE I"/>
    <property type="match status" value="1"/>
</dbReference>
<dbReference type="PANTHER" id="PTHR43390:SF1">
    <property type="entry name" value="CHLOROPLAST PROCESSING PEPTIDASE"/>
    <property type="match status" value="1"/>
</dbReference>
<dbReference type="InterPro" id="IPR036286">
    <property type="entry name" value="LexA/Signal_pep-like_sf"/>
</dbReference>
<dbReference type="EC" id="3.4.21.89" evidence="4 7"/>
<accession>A0ABS8NC70</accession>
<dbReference type="PRINTS" id="PR00727">
    <property type="entry name" value="LEADERPTASE"/>
</dbReference>
<sequence>MNISERVKEKIKLVISSIVVLLLVVAVSSVLSRNVSGKVNVEVVGDSMQPTLYSGEKLTADKNITQINRGDIIIFKSVDDNKVLIKRVVGLPGEKIRIQNEKIFINNKELAEPYLKEKMNSAMDKYLPVDMLIPIEVYYVMGDNRNNSNDSRNFGVVPMKSIIGKIEK</sequence>
<evidence type="ECO:0000313" key="11">
    <source>
        <dbReference type="Proteomes" id="UP001165422"/>
    </source>
</evidence>
<dbReference type="InterPro" id="IPR019758">
    <property type="entry name" value="Pept_S26A_signal_pept_1_CS"/>
</dbReference>
<keyword evidence="11" id="KW-1185">Reference proteome</keyword>
<dbReference type="InterPro" id="IPR000223">
    <property type="entry name" value="Pept_S26A_signal_pept_1"/>
</dbReference>
<dbReference type="EMBL" id="JAJJPB010000050">
    <property type="protein sequence ID" value="MCC9296789.1"/>
    <property type="molecule type" value="Genomic_DNA"/>
</dbReference>
<evidence type="ECO:0000256" key="1">
    <source>
        <dbReference type="ARBA" id="ARBA00000677"/>
    </source>
</evidence>
<evidence type="ECO:0000256" key="7">
    <source>
        <dbReference type="RuleBase" id="RU003993"/>
    </source>
</evidence>
<dbReference type="Proteomes" id="UP001165422">
    <property type="component" value="Unassembled WGS sequence"/>
</dbReference>
<evidence type="ECO:0000313" key="10">
    <source>
        <dbReference type="EMBL" id="MCC9296789.1"/>
    </source>
</evidence>
<evidence type="ECO:0000259" key="9">
    <source>
        <dbReference type="Pfam" id="PF10502"/>
    </source>
</evidence>
<keyword evidence="5 7" id="KW-0645">Protease</keyword>
<protein>
    <recommendedName>
        <fullName evidence="4 7">Signal peptidase I</fullName>
        <ecNumber evidence="4 7">3.4.21.89</ecNumber>
    </recommendedName>
</protein>
<reference evidence="10" key="1">
    <citation type="submission" date="2021-11" db="EMBL/GenBank/DDBJ databases">
        <authorList>
            <person name="Qingchun L."/>
            <person name="Dong Z."/>
            <person name="Zongwei Q."/>
            <person name="Jia Z."/>
            <person name="Duotao L."/>
        </authorList>
    </citation>
    <scope>NUCLEOTIDE SEQUENCE</scope>
    <source>
        <strain evidence="10">WLY-B-L2</strain>
    </source>
</reference>
<dbReference type="RefSeq" id="WP_179977701.1">
    <property type="nucleotide sequence ID" value="NZ_JAJJPB010000050.1"/>
</dbReference>
<dbReference type="Pfam" id="PF10502">
    <property type="entry name" value="Peptidase_S26"/>
    <property type="match status" value="1"/>
</dbReference>
<gene>
    <name evidence="10" type="primary">lepB</name>
    <name evidence="10" type="ORF">LN736_18300</name>
</gene>
<evidence type="ECO:0000256" key="5">
    <source>
        <dbReference type="ARBA" id="ARBA00022670"/>
    </source>
</evidence>
<dbReference type="InterPro" id="IPR019533">
    <property type="entry name" value="Peptidase_S26"/>
</dbReference>
<comment type="catalytic activity">
    <reaction evidence="1 7">
        <text>Cleavage of hydrophobic, N-terminal signal or leader sequences from secreted and periplasmic proteins.</text>
        <dbReference type="EC" id="3.4.21.89"/>
    </reaction>
</comment>
<dbReference type="PROSITE" id="PS00760">
    <property type="entry name" value="SPASE_I_2"/>
    <property type="match status" value="1"/>
</dbReference>
<dbReference type="NCBIfam" id="TIGR02227">
    <property type="entry name" value="sigpep_I_bact"/>
    <property type="match status" value="1"/>
</dbReference>
<dbReference type="Gene3D" id="2.10.109.10">
    <property type="entry name" value="Umud Fragment, subunit A"/>
    <property type="match status" value="1"/>
</dbReference>
<comment type="subcellular location">
    <subcellularLocation>
        <location evidence="2">Cell membrane</location>
        <topology evidence="2">Single-pass type II membrane protein</topology>
    </subcellularLocation>
    <subcellularLocation>
        <location evidence="8">Membrane</location>
        <topology evidence="8">Single-pass type II membrane protein</topology>
    </subcellularLocation>
</comment>
<dbReference type="InterPro" id="IPR019756">
    <property type="entry name" value="Pept_S26A_signal_pept_1_Ser-AS"/>
</dbReference>
<comment type="caution">
    <text evidence="10">The sequence shown here is derived from an EMBL/GenBank/DDBJ whole genome shotgun (WGS) entry which is preliminary data.</text>
</comment>
<dbReference type="GO" id="GO:0009003">
    <property type="term" value="F:signal peptidase activity"/>
    <property type="evidence" value="ECO:0007669"/>
    <property type="project" value="UniProtKB-EC"/>
</dbReference>
<comment type="similarity">
    <text evidence="3 8">Belongs to the peptidase S26 family.</text>
</comment>
<dbReference type="CDD" id="cd06462">
    <property type="entry name" value="Peptidase_S24_S26"/>
    <property type="match status" value="1"/>
</dbReference>
<keyword evidence="6 7" id="KW-0378">Hydrolase</keyword>
<evidence type="ECO:0000256" key="3">
    <source>
        <dbReference type="ARBA" id="ARBA00009370"/>
    </source>
</evidence>
<evidence type="ECO:0000256" key="4">
    <source>
        <dbReference type="ARBA" id="ARBA00013208"/>
    </source>
</evidence>
<evidence type="ECO:0000256" key="6">
    <source>
        <dbReference type="ARBA" id="ARBA00022801"/>
    </source>
</evidence>
<organism evidence="10 11">
    <name type="scientific">Clostridium aromativorans</name>
    <dbReference type="NCBI Taxonomy" id="2836848"/>
    <lineage>
        <taxon>Bacteria</taxon>
        <taxon>Bacillati</taxon>
        <taxon>Bacillota</taxon>
        <taxon>Clostridia</taxon>
        <taxon>Eubacteriales</taxon>
        <taxon>Clostridiaceae</taxon>
        <taxon>Clostridium</taxon>
    </lineage>
</organism>
<dbReference type="SUPFAM" id="SSF51306">
    <property type="entry name" value="LexA/Signal peptidase"/>
    <property type="match status" value="1"/>
</dbReference>